<dbReference type="RefSeq" id="WP_089960951.1">
    <property type="nucleotide sequence ID" value="NZ_FOFR01000030.1"/>
</dbReference>
<organism evidence="1 2">
    <name type="scientific">Lentzea xinjiangensis</name>
    <dbReference type="NCBI Taxonomy" id="402600"/>
    <lineage>
        <taxon>Bacteria</taxon>
        <taxon>Bacillati</taxon>
        <taxon>Actinomycetota</taxon>
        <taxon>Actinomycetes</taxon>
        <taxon>Pseudonocardiales</taxon>
        <taxon>Pseudonocardiaceae</taxon>
        <taxon>Lentzea</taxon>
    </lineage>
</organism>
<dbReference type="EMBL" id="FOFR01000030">
    <property type="protein sequence ID" value="SES28296.1"/>
    <property type="molecule type" value="Genomic_DNA"/>
</dbReference>
<protein>
    <submittedName>
        <fullName evidence="1">Uncharacterized protein</fullName>
    </submittedName>
</protein>
<sequence>MSPGKLSDHQAEVAVNRRLLGLFDDASLAEPNPVLPLRVGDWVSTSRGKVLMEADVDVITATLHVEVWDAPLPDDDTWPRTKTVPMVLESGNLSVDEIEHGTRSLGIRVPAPGLWQARLSWRTEDSRHATVRVQFWPVSGRAGTPNSS</sequence>
<evidence type="ECO:0000313" key="2">
    <source>
        <dbReference type="Proteomes" id="UP000199352"/>
    </source>
</evidence>
<proteinExistence type="predicted"/>
<accession>A0A1H9W2Z0</accession>
<dbReference type="Proteomes" id="UP000199352">
    <property type="component" value="Unassembled WGS sequence"/>
</dbReference>
<dbReference type="STRING" id="402600.SAMN05216188_13042"/>
<keyword evidence="2" id="KW-1185">Reference proteome</keyword>
<dbReference type="OrthoDB" id="4324574at2"/>
<name>A0A1H9W2Z0_9PSEU</name>
<gene>
    <name evidence="1" type="ORF">SAMN05216188_13042</name>
</gene>
<dbReference type="AlphaFoldDB" id="A0A1H9W2Z0"/>
<evidence type="ECO:0000313" key="1">
    <source>
        <dbReference type="EMBL" id="SES28296.1"/>
    </source>
</evidence>
<reference evidence="2" key="1">
    <citation type="submission" date="2016-10" db="EMBL/GenBank/DDBJ databases">
        <authorList>
            <person name="Varghese N."/>
            <person name="Submissions S."/>
        </authorList>
    </citation>
    <scope>NUCLEOTIDE SEQUENCE [LARGE SCALE GENOMIC DNA]</scope>
    <source>
        <strain evidence="2">CGMCC 4.3525</strain>
    </source>
</reference>